<sequence>MISSAGSYKNLNVPGSRMIGLRMMMIIMKLQDHSDGLMCTNSKKLSKMFKKLQVKDETVQQTKGPNVNFNDDEDEVYNNPNFHSEEQDEFEIPNGKKFTILKCKNYLL</sequence>
<name>A0A2N1ML11_9GLOM</name>
<comment type="caution">
    <text evidence="1">The sequence shown here is derived from an EMBL/GenBank/DDBJ whole genome shotgun (WGS) entry which is preliminary data.</text>
</comment>
<reference evidence="1 2" key="2">
    <citation type="submission" date="2017-10" db="EMBL/GenBank/DDBJ databases">
        <title>Extensive intraspecific genome diversity in a model arbuscular mycorrhizal fungus.</title>
        <authorList>
            <person name="Chen E.C.H."/>
            <person name="Morin E."/>
            <person name="Baudet D."/>
            <person name="Noel J."/>
            <person name="Ndikumana S."/>
            <person name="Charron P."/>
            <person name="St-Onge C."/>
            <person name="Giorgi J."/>
            <person name="Grigoriev I.V."/>
            <person name="Roux C."/>
            <person name="Martin F.M."/>
            <person name="Corradi N."/>
        </authorList>
    </citation>
    <scope>NUCLEOTIDE SEQUENCE [LARGE SCALE GENOMIC DNA]</scope>
    <source>
        <strain evidence="1 2">C2</strain>
    </source>
</reference>
<reference evidence="1 2" key="1">
    <citation type="submission" date="2016-04" db="EMBL/GenBank/DDBJ databases">
        <title>Genome analyses suggest a sexual origin of heterokaryosis in a supposedly ancient asexual fungus.</title>
        <authorList>
            <person name="Ropars J."/>
            <person name="Sedzielewska K."/>
            <person name="Noel J."/>
            <person name="Charron P."/>
            <person name="Farinelli L."/>
            <person name="Marton T."/>
            <person name="Kruger M."/>
            <person name="Pelin A."/>
            <person name="Brachmann A."/>
            <person name="Corradi N."/>
        </authorList>
    </citation>
    <scope>NUCLEOTIDE SEQUENCE [LARGE SCALE GENOMIC DNA]</scope>
    <source>
        <strain evidence="1 2">C2</strain>
    </source>
</reference>
<protein>
    <submittedName>
        <fullName evidence="1">Uncharacterized protein</fullName>
    </submittedName>
</protein>
<dbReference type="VEuPathDB" id="FungiDB:RhiirFUN_022939"/>
<accession>A0A2N1ML11</accession>
<proteinExistence type="predicted"/>
<dbReference type="EMBL" id="LLXL01001957">
    <property type="protein sequence ID" value="PKK62312.1"/>
    <property type="molecule type" value="Genomic_DNA"/>
</dbReference>
<gene>
    <name evidence="1" type="ORF">RhiirC2_717794</name>
</gene>
<dbReference type="VEuPathDB" id="FungiDB:RhiirA1_501836"/>
<evidence type="ECO:0000313" key="2">
    <source>
        <dbReference type="Proteomes" id="UP000233469"/>
    </source>
</evidence>
<dbReference type="Proteomes" id="UP000233469">
    <property type="component" value="Unassembled WGS sequence"/>
</dbReference>
<evidence type="ECO:0000313" key="1">
    <source>
        <dbReference type="EMBL" id="PKK62312.1"/>
    </source>
</evidence>
<dbReference type="AlphaFoldDB" id="A0A2N1ML11"/>
<organism evidence="1 2">
    <name type="scientific">Rhizophagus irregularis</name>
    <dbReference type="NCBI Taxonomy" id="588596"/>
    <lineage>
        <taxon>Eukaryota</taxon>
        <taxon>Fungi</taxon>
        <taxon>Fungi incertae sedis</taxon>
        <taxon>Mucoromycota</taxon>
        <taxon>Glomeromycotina</taxon>
        <taxon>Glomeromycetes</taxon>
        <taxon>Glomerales</taxon>
        <taxon>Glomeraceae</taxon>
        <taxon>Rhizophagus</taxon>
    </lineage>
</organism>